<evidence type="ECO:0000256" key="6">
    <source>
        <dbReference type="ARBA" id="ARBA00023136"/>
    </source>
</evidence>
<dbReference type="GO" id="GO:0090529">
    <property type="term" value="P:cell septum assembly"/>
    <property type="evidence" value="ECO:0007669"/>
    <property type="project" value="InterPro"/>
</dbReference>
<keyword evidence="6 8" id="KW-0472">Membrane</keyword>
<keyword evidence="5 8" id="KW-1133">Transmembrane helix</keyword>
<evidence type="ECO:0000256" key="1">
    <source>
        <dbReference type="ARBA" id="ARBA00004370"/>
    </source>
</evidence>
<keyword evidence="4 8" id="KW-0812">Transmembrane</keyword>
<evidence type="ECO:0000256" key="2">
    <source>
        <dbReference type="ARBA" id="ARBA00022475"/>
    </source>
</evidence>
<feature type="domain" description="POTRA" evidence="9">
    <location>
        <begin position="76"/>
        <end position="144"/>
    </location>
</feature>
<dbReference type="KEGG" id="slom:PXH66_04785"/>
<dbReference type="InterPro" id="IPR013685">
    <property type="entry name" value="POTRA_FtsQ_type"/>
</dbReference>
<dbReference type="Gene3D" id="3.10.20.310">
    <property type="entry name" value="membrane protein fhac"/>
    <property type="match status" value="1"/>
</dbReference>
<accession>A0AAF0CQE7</accession>
<dbReference type="PROSITE" id="PS51779">
    <property type="entry name" value="POTRA"/>
    <property type="match status" value="1"/>
</dbReference>
<feature type="transmembrane region" description="Helical" evidence="8">
    <location>
        <begin position="38"/>
        <end position="59"/>
    </location>
</feature>
<protein>
    <submittedName>
        <fullName evidence="10">FtsQ-type POTRA domain-containing protein</fullName>
    </submittedName>
</protein>
<reference evidence="10" key="1">
    <citation type="submission" date="2023-03" db="EMBL/GenBank/DDBJ databases">
        <title>Lomoglobus Profundus gen. nov., sp. nov., a novel member of the phylum Verrucomicrobia, isolated from deep-marine sediment of South China Sea.</title>
        <authorList>
            <person name="Ahmad T."/>
            <person name="Ishaq S.E."/>
            <person name="Wang F."/>
        </authorList>
    </citation>
    <scope>NUCLEOTIDE SEQUENCE</scope>
    <source>
        <strain evidence="10">LMO-M01</strain>
    </source>
</reference>
<evidence type="ECO:0000256" key="3">
    <source>
        <dbReference type="ARBA" id="ARBA00022618"/>
    </source>
</evidence>
<dbReference type="GO" id="GO:0016020">
    <property type="term" value="C:membrane"/>
    <property type="evidence" value="ECO:0007669"/>
    <property type="project" value="UniProtKB-SubCell"/>
</dbReference>
<dbReference type="AlphaFoldDB" id="A0AAF0CQE7"/>
<evidence type="ECO:0000256" key="7">
    <source>
        <dbReference type="ARBA" id="ARBA00023306"/>
    </source>
</evidence>
<evidence type="ECO:0000256" key="5">
    <source>
        <dbReference type="ARBA" id="ARBA00022989"/>
    </source>
</evidence>
<dbReference type="PANTHER" id="PTHR35851">
    <property type="entry name" value="CELL DIVISION PROTEIN FTSQ"/>
    <property type="match status" value="1"/>
</dbReference>
<keyword evidence="3" id="KW-0132">Cell division</keyword>
<keyword evidence="11" id="KW-1185">Reference proteome</keyword>
<dbReference type="InterPro" id="IPR026579">
    <property type="entry name" value="FtsQ"/>
</dbReference>
<dbReference type="RefSeq" id="WP_330928415.1">
    <property type="nucleotide sequence ID" value="NZ_CP119075.1"/>
</dbReference>
<dbReference type="Proteomes" id="UP001218638">
    <property type="component" value="Chromosome"/>
</dbReference>
<dbReference type="Pfam" id="PF08478">
    <property type="entry name" value="POTRA_1"/>
    <property type="match status" value="1"/>
</dbReference>
<evidence type="ECO:0000313" key="10">
    <source>
        <dbReference type="EMBL" id="WED66160.1"/>
    </source>
</evidence>
<dbReference type="InterPro" id="IPR034746">
    <property type="entry name" value="POTRA"/>
</dbReference>
<proteinExistence type="predicted"/>
<name>A0AAF0CQE7_9BACT</name>
<dbReference type="EMBL" id="CP119075">
    <property type="protein sequence ID" value="WED66160.1"/>
    <property type="molecule type" value="Genomic_DNA"/>
</dbReference>
<comment type="subcellular location">
    <subcellularLocation>
        <location evidence="1">Membrane</location>
    </subcellularLocation>
</comment>
<evidence type="ECO:0000256" key="8">
    <source>
        <dbReference type="SAM" id="Phobius"/>
    </source>
</evidence>
<organism evidence="10 11">
    <name type="scientific">Synoicihabitans lomoniglobus</name>
    <dbReference type="NCBI Taxonomy" id="2909285"/>
    <lineage>
        <taxon>Bacteria</taxon>
        <taxon>Pseudomonadati</taxon>
        <taxon>Verrucomicrobiota</taxon>
        <taxon>Opitutia</taxon>
        <taxon>Opitutales</taxon>
        <taxon>Opitutaceae</taxon>
        <taxon>Synoicihabitans</taxon>
    </lineage>
</organism>
<evidence type="ECO:0000259" key="9">
    <source>
        <dbReference type="PROSITE" id="PS51779"/>
    </source>
</evidence>
<keyword evidence="7" id="KW-0131">Cell cycle</keyword>
<sequence>MSDSPTTTPTARSWRDIPQQITPRAMSREGRRRLTARTLRNIALVVTGVSLACGSWLVWNVLQDDPNRWAAAANSRPVEHIVVETDGVLDQAWVEATLQIPRDVGLMELDLYALRERLLAHRQVKSAVLKREYPDTLRVVLEERTAVVKLKAQLAGAELRDFLVARDGTVFAGHGSLAQEQTDLPWLAGVRLVPAGDGFEPLGHIDRLADLLATARTDAPLLYADWRIVSLEHIARDGHIVVRSARVPEIIFGLREDFYTQIARLDYILDEIRGRAVAPMRSINLAIGPAQVPVAMDLPPPVSGADRGVPSVRFPLHN</sequence>
<evidence type="ECO:0000256" key="4">
    <source>
        <dbReference type="ARBA" id="ARBA00022692"/>
    </source>
</evidence>
<dbReference type="PANTHER" id="PTHR35851:SF1">
    <property type="entry name" value="CELL DIVISION PROTEIN FTSQ"/>
    <property type="match status" value="1"/>
</dbReference>
<keyword evidence="2" id="KW-1003">Cell membrane</keyword>
<gene>
    <name evidence="10" type="ORF">PXH66_04785</name>
</gene>
<evidence type="ECO:0000313" key="11">
    <source>
        <dbReference type="Proteomes" id="UP001218638"/>
    </source>
</evidence>